<dbReference type="RefSeq" id="WP_133397448.1">
    <property type="nucleotide sequence ID" value="NZ_SNAA01000014.1"/>
</dbReference>
<dbReference type="Pfam" id="PF04430">
    <property type="entry name" value="DUF498"/>
    <property type="match status" value="1"/>
</dbReference>
<organism evidence="1 2">
    <name type="scientific">Palleronia sediminis</name>
    <dbReference type="NCBI Taxonomy" id="2547833"/>
    <lineage>
        <taxon>Bacteria</taxon>
        <taxon>Pseudomonadati</taxon>
        <taxon>Pseudomonadota</taxon>
        <taxon>Alphaproteobacteria</taxon>
        <taxon>Rhodobacterales</taxon>
        <taxon>Roseobacteraceae</taxon>
        <taxon>Palleronia</taxon>
    </lineage>
</organism>
<dbReference type="SUPFAM" id="SSF64076">
    <property type="entry name" value="MTH938-like"/>
    <property type="match status" value="1"/>
</dbReference>
<sequence>MQLNEVLFDDATPIDGYGPGFFRIGGALRHGPILVLPDSVRDWGGYDDLETALAARDRLDVLFVGTGPEITHVPPGFRRPLEEAGLGVETMSSPQACRTFNVLLGEGRRVGAALLPVP</sequence>
<proteinExistence type="predicted"/>
<dbReference type="EMBL" id="SNAA01000014">
    <property type="protein sequence ID" value="TDL78129.1"/>
    <property type="molecule type" value="Genomic_DNA"/>
</dbReference>
<protein>
    <recommendedName>
        <fullName evidence="3">Mth938-like domain-containing protein</fullName>
    </recommendedName>
</protein>
<dbReference type="Proteomes" id="UP000295701">
    <property type="component" value="Unassembled WGS sequence"/>
</dbReference>
<gene>
    <name evidence="1" type="ORF">E2L08_12585</name>
</gene>
<dbReference type="InterPro" id="IPR007523">
    <property type="entry name" value="NDUFAF3/AAMDC"/>
</dbReference>
<evidence type="ECO:0000313" key="2">
    <source>
        <dbReference type="Proteomes" id="UP000295701"/>
    </source>
</evidence>
<dbReference type="InterPro" id="IPR036748">
    <property type="entry name" value="MTH938-like_sf"/>
</dbReference>
<name>A0A4V3B967_9RHOB</name>
<dbReference type="AlphaFoldDB" id="A0A4V3B967"/>
<dbReference type="CDD" id="cd00248">
    <property type="entry name" value="Mth938-like"/>
    <property type="match status" value="1"/>
</dbReference>
<evidence type="ECO:0000313" key="1">
    <source>
        <dbReference type="EMBL" id="TDL78129.1"/>
    </source>
</evidence>
<dbReference type="PANTHER" id="PTHR21192:SF2">
    <property type="entry name" value="NADH DEHYDROGENASE [UBIQUINONE] 1 ALPHA SUBCOMPLEX ASSEMBLY FACTOR 3"/>
    <property type="match status" value="1"/>
</dbReference>
<evidence type="ECO:0008006" key="3">
    <source>
        <dbReference type="Google" id="ProtNLM"/>
    </source>
</evidence>
<accession>A0A4V3B967</accession>
<keyword evidence="2" id="KW-1185">Reference proteome</keyword>
<dbReference type="OrthoDB" id="7351393at2"/>
<reference evidence="1 2" key="1">
    <citation type="submission" date="2019-03" db="EMBL/GenBank/DDBJ databases">
        <title>Primorskyibacter sp. SS33 isolated from sediments.</title>
        <authorList>
            <person name="Xunke S."/>
        </authorList>
    </citation>
    <scope>NUCLEOTIDE SEQUENCE [LARGE SCALE GENOMIC DNA]</scope>
    <source>
        <strain evidence="1 2">SS33</strain>
    </source>
</reference>
<dbReference type="PANTHER" id="PTHR21192">
    <property type="entry name" value="NUCLEAR PROTEIN E3-3"/>
    <property type="match status" value="1"/>
</dbReference>
<dbReference type="Gene3D" id="3.40.1230.10">
    <property type="entry name" value="MTH938-like"/>
    <property type="match status" value="1"/>
</dbReference>
<comment type="caution">
    <text evidence="1">The sequence shown here is derived from an EMBL/GenBank/DDBJ whole genome shotgun (WGS) entry which is preliminary data.</text>
</comment>